<dbReference type="GO" id="GO:0005524">
    <property type="term" value="F:ATP binding"/>
    <property type="evidence" value="ECO:0007669"/>
    <property type="project" value="UniProtKB-KW"/>
</dbReference>
<dbReference type="InterPro" id="IPR011330">
    <property type="entry name" value="Glyco_hydro/deAcase_b/a-brl"/>
</dbReference>
<dbReference type="NCBIfam" id="NF003814">
    <property type="entry name" value="PRK05406.1-3"/>
    <property type="match status" value="1"/>
</dbReference>
<dbReference type="OrthoDB" id="9773478at2"/>
<evidence type="ECO:0000313" key="3">
    <source>
        <dbReference type="Proteomes" id="UP000281112"/>
    </source>
</evidence>
<name>A0A3N9U0N2_9VIBR</name>
<dbReference type="Pfam" id="PF03746">
    <property type="entry name" value="LamB_YcsF"/>
    <property type="match status" value="1"/>
</dbReference>
<dbReference type="AlphaFoldDB" id="A0A3N9U0N2"/>
<dbReference type="SUPFAM" id="SSF88713">
    <property type="entry name" value="Glycoside hydrolase/deacetylase"/>
    <property type="match status" value="1"/>
</dbReference>
<comment type="caution">
    <text evidence="2">The sequence shown here is derived from an EMBL/GenBank/DDBJ whole genome shotgun (WGS) entry which is preliminary data.</text>
</comment>
<evidence type="ECO:0000256" key="1">
    <source>
        <dbReference type="ARBA" id="ARBA00022741"/>
    </source>
</evidence>
<dbReference type="CDD" id="cd10787">
    <property type="entry name" value="LamB_YcsF_like"/>
    <property type="match status" value="1"/>
</dbReference>
<organism evidence="2 3">
    <name type="scientific">Vibrio viridaestus</name>
    <dbReference type="NCBI Taxonomy" id="2487322"/>
    <lineage>
        <taxon>Bacteria</taxon>
        <taxon>Pseudomonadati</taxon>
        <taxon>Pseudomonadota</taxon>
        <taxon>Gammaproteobacteria</taxon>
        <taxon>Vibrionales</taxon>
        <taxon>Vibrionaceae</taxon>
        <taxon>Vibrio</taxon>
    </lineage>
</organism>
<reference evidence="2 3" key="1">
    <citation type="submission" date="2018-11" db="EMBL/GenBank/DDBJ databases">
        <title>Vibrio LJC006 sp. nov., isolated from seawater during the bloom of the enteromorpha.</title>
        <authorList>
            <person name="Liang J."/>
        </authorList>
    </citation>
    <scope>NUCLEOTIDE SEQUENCE [LARGE SCALE GENOMIC DNA]</scope>
    <source>
        <strain evidence="2 3">LJC006</strain>
    </source>
</reference>
<dbReference type="RefSeq" id="WP_124939127.1">
    <property type="nucleotide sequence ID" value="NZ_RJVQ01000015.1"/>
</dbReference>
<dbReference type="InterPro" id="IPR005501">
    <property type="entry name" value="LamB/YcsF/PxpA-like"/>
</dbReference>
<keyword evidence="3" id="KW-1185">Reference proteome</keyword>
<keyword evidence="1" id="KW-0547">Nucleotide-binding</keyword>
<gene>
    <name evidence="2" type="ORF">EES38_20770</name>
</gene>
<dbReference type="Gene3D" id="3.20.20.370">
    <property type="entry name" value="Glycoside hydrolase/deacetylase"/>
    <property type="match status" value="1"/>
</dbReference>
<dbReference type="PANTHER" id="PTHR30292">
    <property type="entry name" value="UNCHARACTERIZED PROTEIN YBGL-RELATED"/>
    <property type="match status" value="1"/>
</dbReference>
<sequence length="254" mass="27640">MKIDINSDMGEGFGVYSVCDDEQMMETISSANIACGFHAGDPFTMTKMLRLAKKNSVSVGAHPGLPDRLGFGRKEIHFTNEELCQIVIYQIGALNALANLEGIKISHVSFHAALGSMINRDSELADQVMETISKLFPNIAICSLPNTVIQDSALKFRLKSITLFLADRAYDRYGALVPRGVPGALVTDETALRARVRQFLLERTATTIDGSLITVQANSILVHSDTPGSERLAQIIKSEIELLGAKVTCLSELI</sequence>
<proteinExistence type="predicted"/>
<protein>
    <submittedName>
        <fullName evidence="2">LamB/YcsF family protein</fullName>
    </submittedName>
</protein>
<dbReference type="EMBL" id="RJVQ01000015">
    <property type="protein sequence ID" value="RQW61206.1"/>
    <property type="molecule type" value="Genomic_DNA"/>
</dbReference>
<dbReference type="PANTHER" id="PTHR30292:SF0">
    <property type="entry name" value="5-OXOPROLINASE SUBUNIT A"/>
    <property type="match status" value="1"/>
</dbReference>
<evidence type="ECO:0000313" key="2">
    <source>
        <dbReference type="EMBL" id="RQW61206.1"/>
    </source>
</evidence>
<dbReference type="GO" id="GO:0005975">
    <property type="term" value="P:carbohydrate metabolic process"/>
    <property type="evidence" value="ECO:0007669"/>
    <property type="project" value="InterPro"/>
</dbReference>
<accession>A0A3N9U0N2</accession>
<dbReference type="Proteomes" id="UP000281112">
    <property type="component" value="Unassembled WGS sequence"/>
</dbReference>